<feature type="domain" description="YCII-related" evidence="2">
    <location>
        <begin position="6"/>
        <end position="80"/>
    </location>
</feature>
<accession>A0A1B7KYV5</accession>
<proteinExistence type="inferred from homology"/>
<dbReference type="EMBL" id="LYRP01000048">
    <property type="protein sequence ID" value="OAT75270.1"/>
    <property type="molecule type" value="Genomic_DNA"/>
</dbReference>
<dbReference type="PANTHER" id="PTHR37828:SF1">
    <property type="entry name" value="YCII-RELATED DOMAIN-CONTAINING PROTEIN"/>
    <property type="match status" value="1"/>
</dbReference>
<dbReference type="InterPro" id="IPR005545">
    <property type="entry name" value="YCII"/>
</dbReference>
<dbReference type="STRING" id="1691903.A9B99_15440"/>
<dbReference type="SUPFAM" id="SSF54909">
    <property type="entry name" value="Dimeric alpha+beta barrel"/>
    <property type="match status" value="1"/>
</dbReference>
<protein>
    <recommendedName>
        <fullName evidence="2">YCII-related domain-containing protein</fullName>
    </recommendedName>
</protein>
<dbReference type="RefSeq" id="WP_064600826.1">
    <property type="nucleotide sequence ID" value="NZ_CP134782.1"/>
</dbReference>
<evidence type="ECO:0000259" key="2">
    <source>
        <dbReference type="Pfam" id="PF03795"/>
    </source>
</evidence>
<reference evidence="4" key="1">
    <citation type="submission" date="2016-05" db="EMBL/GenBank/DDBJ databases">
        <authorList>
            <person name="Behera P."/>
            <person name="Vaishampayan P."/>
            <person name="Singh N."/>
            <person name="Raina V."/>
            <person name="Suar M."/>
            <person name="Pattnaik A."/>
            <person name="Rastogi G."/>
        </authorList>
    </citation>
    <scope>NUCLEOTIDE SEQUENCE [LARGE SCALE GENOMIC DNA]</scope>
    <source>
        <strain evidence="4">MP23</strain>
    </source>
</reference>
<evidence type="ECO:0000313" key="4">
    <source>
        <dbReference type="Proteomes" id="UP000078225"/>
    </source>
</evidence>
<dbReference type="AlphaFoldDB" id="A0A1B7KYV5"/>
<name>A0A1B7KYV5_9ENTR</name>
<dbReference type="OrthoDB" id="9814407at2"/>
<gene>
    <name evidence="3" type="ORF">A9B99_15440</name>
</gene>
<comment type="caution">
    <text evidence="3">The sequence shown here is derived from an EMBL/GenBank/DDBJ whole genome shotgun (WGS) entry which is preliminary data.</text>
</comment>
<comment type="similarity">
    <text evidence="1">Belongs to the YciI family.</text>
</comment>
<organism evidence="3 4">
    <name type="scientific">Mangrovibacter phragmitis</name>
    <dbReference type="NCBI Taxonomy" id="1691903"/>
    <lineage>
        <taxon>Bacteria</taxon>
        <taxon>Pseudomonadati</taxon>
        <taxon>Pseudomonadota</taxon>
        <taxon>Gammaproteobacteria</taxon>
        <taxon>Enterobacterales</taxon>
        <taxon>Enterobacteriaceae</taxon>
        <taxon>Mangrovibacter</taxon>
    </lineage>
</organism>
<dbReference type="PANTHER" id="PTHR37828">
    <property type="entry name" value="GSR2449 PROTEIN"/>
    <property type="match status" value="1"/>
</dbReference>
<keyword evidence="4" id="KW-1185">Reference proteome</keyword>
<dbReference type="InterPro" id="IPR011008">
    <property type="entry name" value="Dimeric_a/b-barrel"/>
</dbReference>
<dbReference type="Gene3D" id="3.30.70.1060">
    <property type="entry name" value="Dimeric alpha+beta barrel"/>
    <property type="match status" value="1"/>
</dbReference>
<sequence>MTILYVVTLTYIKPLEEVDAHIPAHIEWLKQGYADGVFLASGRQVPRVGGVILAQCASKELLLERLRHDPFSQNNLVETVITAFEPSMCAEALKTLL</sequence>
<dbReference type="Proteomes" id="UP000078225">
    <property type="component" value="Unassembled WGS sequence"/>
</dbReference>
<dbReference type="Pfam" id="PF03795">
    <property type="entry name" value="YCII"/>
    <property type="match status" value="1"/>
</dbReference>
<evidence type="ECO:0000256" key="1">
    <source>
        <dbReference type="ARBA" id="ARBA00007689"/>
    </source>
</evidence>
<evidence type="ECO:0000313" key="3">
    <source>
        <dbReference type="EMBL" id="OAT75270.1"/>
    </source>
</evidence>